<name>A0A1F6BXH4_9BACT</name>
<protein>
    <recommendedName>
        <fullName evidence="5">Cohesin domain-containing protein</fullName>
    </recommendedName>
</protein>
<evidence type="ECO:0000313" key="4">
    <source>
        <dbReference type="Proteomes" id="UP000179014"/>
    </source>
</evidence>
<dbReference type="AlphaFoldDB" id="A0A1F6BXH4"/>
<evidence type="ECO:0000256" key="2">
    <source>
        <dbReference type="SAM" id="SignalP"/>
    </source>
</evidence>
<sequence length="294" mass="32261">MKRFLFLVGMVTALTTPTLAYAATLSFSMQEASVSIGEPFVVSVILDTENAVNAVEAVLAIPSGFEFQSASDGNTIVSLWVERPRYDRETRSLAFSGIIPGGFLGTGQLLKFTLKAEATGSIALSFDRTRTAVYRNSPDGTPESTTLRSLMLNVKVGTTAPIIPVADTEPPEAFTPVVTRDPLVYDGAWTLLFATQDKGSGIARYEVSESPTRETYSNKLVWTKAESPYRLAGEMPARYIYVRAVDEQGNIRTALYTPAYSFSWLEGITLGILMIALVLFVLRRQRKKQYHASS</sequence>
<dbReference type="EMBL" id="MFKN01000003">
    <property type="protein sequence ID" value="OGG41227.1"/>
    <property type="molecule type" value="Genomic_DNA"/>
</dbReference>
<evidence type="ECO:0000256" key="1">
    <source>
        <dbReference type="SAM" id="Phobius"/>
    </source>
</evidence>
<accession>A0A1F6BXH4</accession>
<keyword evidence="1" id="KW-0812">Transmembrane</keyword>
<feature type="transmembrane region" description="Helical" evidence="1">
    <location>
        <begin position="262"/>
        <end position="282"/>
    </location>
</feature>
<keyword evidence="1" id="KW-1133">Transmembrane helix</keyword>
<comment type="caution">
    <text evidence="3">The sequence shown here is derived from an EMBL/GenBank/DDBJ whole genome shotgun (WGS) entry which is preliminary data.</text>
</comment>
<proteinExistence type="predicted"/>
<evidence type="ECO:0000313" key="3">
    <source>
        <dbReference type="EMBL" id="OGG41227.1"/>
    </source>
</evidence>
<evidence type="ECO:0008006" key="5">
    <source>
        <dbReference type="Google" id="ProtNLM"/>
    </source>
</evidence>
<feature type="chain" id="PRO_5009523182" description="Cohesin domain-containing protein" evidence="2">
    <location>
        <begin position="23"/>
        <end position="294"/>
    </location>
</feature>
<keyword evidence="2" id="KW-0732">Signal</keyword>
<gene>
    <name evidence="3" type="ORF">A2118_02485</name>
</gene>
<keyword evidence="1" id="KW-0472">Membrane</keyword>
<organism evidence="3 4">
    <name type="scientific">Candidatus Kaiserbacteria bacterium GWA2_50_9</name>
    <dbReference type="NCBI Taxonomy" id="1798474"/>
    <lineage>
        <taxon>Bacteria</taxon>
        <taxon>Candidatus Kaiseribacteriota</taxon>
    </lineage>
</organism>
<feature type="signal peptide" evidence="2">
    <location>
        <begin position="1"/>
        <end position="22"/>
    </location>
</feature>
<reference evidence="3 4" key="1">
    <citation type="journal article" date="2016" name="Nat. Commun.">
        <title>Thousands of microbial genomes shed light on interconnected biogeochemical processes in an aquifer system.</title>
        <authorList>
            <person name="Anantharaman K."/>
            <person name="Brown C.T."/>
            <person name="Hug L.A."/>
            <person name="Sharon I."/>
            <person name="Castelle C.J."/>
            <person name="Probst A.J."/>
            <person name="Thomas B.C."/>
            <person name="Singh A."/>
            <person name="Wilkins M.J."/>
            <person name="Karaoz U."/>
            <person name="Brodie E.L."/>
            <person name="Williams K.H."/>
            <person name="Hubbard S.S."/>
            <person name="Banfield J.F."/>
        </authorList>
    </citation>
    <scope>NUCLEOTIDE SEQUENCE [LARGE SCALE GENOMIC DNA]</scope>
</reference>
<dbReference type="Proteomes" id="UP000179014">
    <property type="component" value="Unassembled WGS sequence"/>
</dbReference>
<dbReference type="STRING" id="1798474.A2118_02485"/>